<dbReference type="EMBL" id="CP066167">
    <property type="protein sequence ID" value="QQD19483.1"/>
    <property type="molecule type" value="Genomic_DNA"/>
</dbReference>
<protein>
    <recommendedName>
        <fullName evidence="3">6-phosphofructokinase</fullName>
    </recommendedName>
</protein>
<dbReference type="KEGG" id="snan:I6N98_06440"/>
<dbReference type="Proteomes" id="UP000596063">
    <property type="component" value="Chromosome"/>
</dbReference>
<proteinExistence type="predicted"/>
<keyword evidence="2" id="KW-1185">Reference proteome</keyword>
<accession>A0A7T4R2Y6</accession>
<sequence>MTIDLTGGMPPERDYFFPECPDIEGMRDAVNMWVSDDQGIVGIPRFAVEAVAPDWDRHLLSVNVAYPDGRVFIVRDTLEAHPTMGPEGEPSVLGAGPLRFHCVEPFKRWDVTFEGQAEVMTTQAQMDGALPGEGPKVDVAFSLKTTMAVPPWIQGTMNTQASDVLQGQEGDFMGGDRFEQLFRTEGRLQVDGRTHHLQGSGLRIRRQGVRNVQDFWGHCWQSCLFPSGKAFGYNAYPPRDDGKPTYNEGYVFDGDGELMPARVIKAPWLFRLEPYGDDVSCVLETPRGNIEIQGQTWVSTFAMGRPNMPPNFPVLQQTGVRYRWDGEESFGMMERSIRKDKLIR</sequence>
<evidence type="ECO:0000313" key="1">
    <source>
        <dbReference type="EMBL" id="QQD19483.1"/>
    </source>
</evidence>
<evidence type="ECO:0000313" key="2">
    <source>
        <dbReference type="Proteomes" id="UP000596063"/>
    </source>
</evidence>
<dbReference type="SUPFAM" id="SSF159245">
    <property type="entry name" value="AttH-like"/>
    <property type="match status" value="1"/>
</dbReference>
<evidence type="ECO:0008006" key="3">
    <source>
        <dbReference type="Google" id="ProtNLM"/>
    </source>
</evidence>
<dbReference type="AlphaFoldDB" id="A0A7T4R2Y6"/>
<name>A0A7T4R2Y6_9GAMM</name>
<dbReference type="RefSeq" id="WP_198570967.1">
    <property type="nucleotide sequence ID" value="NZ_CP066167.1"/>
</dbReference>
<gene>
    <name evidence="1" type="ORF">I6N98_06440</name>
</gene>
<reference evidence="1 2" key="1">
    <citation type="submission" date="2020-12" db="EMBL/GenBank/DDBJ databases">
        <authorList>
            <person name="Shan Y."/>
        </authorList>
    </citation>
    <scope>NUCLEOTIDE SEQUENCE [LARGE SCALE GENOMIC DNA]</scope>
    <source>
        <strain evidence="2">csc3.9</strain>
    </source>
</reference>
<organism evidence="1 2">
    <name type="scientific">Spongiibacter nanhainus</name>
    <dbReference type="NCBI Taxonomy" id="2794344"/>
    <lineage>
        <taxon>Bacteria</taxon>
        <taxon>Pseudomonadati</taxon>
        <taxon>Pseudomonadota</taxon>
        <taxon>Gammaproteobacteria</taxon>
        <taxon>Cellvibrionales</taxon>
        <taxon>Spongiibacteraceae</taxon>
        <taxon>Spongiibacter</taxon>
    </lineage>
</organism>